<dbReference type="GO" id="GO:0006351">
    <property type="term" value="P:DNA-templated transcription"/>
    <property type="evidence" value="ECO:0007669"/>
    <property type="project" value="InterPro"/>
</dbReference>
<dbReference type="PANTHER" id="PTHR46910:SF12">
    <property type="entry name" value="REGULATORY PROTEIN CAT8"/>
    <property type="match status" value="1"/>
</dbReference>
<dbReference type="SMART" id="SM00906">
    <property type="entry name" value="Fungal_trans"/>
    <property type="match status" value="1"/>
</dbReference>
<dbReference type="CDD" id="cd12148">
    <property type="entry name" value="fungal_TF_MHR"/>
    <property type="match status" value="1"/>
</dbReference>
<organism evidence="4 5">
    <name type="scientific">Gibberella intermedia</name>
    <name type="common">Bulb rot disease fungus</name>
    <name type="synonym">Fusarium proliferatum</name>
    <dbReference type="NCBI Taxonomy" id="948311"/>
    <lineage>
        <taxon>Eukaryota</taxon>
        <taxon>Fungi</taxon>
        <taxon>Dikarya</taxon>
        <taxon>Ascomycota</taxon>
        <taxon>Pezizomycotina</taxon>
        <taxon>Sordariomycetes</taxon>
        <taxon>Hypocreomycetidae</taxon>
        <taxon>Hypocreales</taxon>
        <taxon>Nectriaceae</taxon>
        <taxon>Fusarium</taxon>
        <taxon>Fusarium fujikuroi species complex</taxon>
    </lineage>
</organism>
<name>A0A365MWB9_GIBIN</name>
<dbReference type="EMBL" id="PKMI01000036">
    <property type="protein sequence ID" value="RBA12840.1"/>
    <property type="molecule type" value="Genomic_DNA"/>
</dbReference>
<gene>
    <name evidence="4" type="ORF">FPRO05_14062</name>
</gene>
<reference evidence="4 5" key="1">
    <citation type="submission" date="2017-12" db="EMBL/GenBank/DDBJ databases">
        <title>Genome sequence of the mycotoxigenic crop pathogen Fusarium proliferatum, strain ITEM 2341 from Date Palm.</title>
        <authorList>
            <person name="Almiman B.F."/>
            <person name="Shittu T.A."/>
            <person name="Muthumeenakshi S."/>
            <person name="Baroncelli R."/>
            <person name="Sreenivasaprasada S."/>
        </authorList>
    </citation>
    <scope>NUCLEOTIDE SEQUENCE [LARGE SCALE GENOMIC DNA]</scope>
    <source>
        <strain evidence="4 5">ITEM 2341</strain>
    </source>
</reference>
<dbReference type="AlphaFoldDB" id="A0A365MWB9"/>
<dbReference type="Pfam" id="PF04082">
    <property type="entry name" value="Fungal_trans"/>
    <property type="match status" value="1"/>
</dbReference>
<dbReference type="InterPro" id="IPR050987">
    <property type="entry name" value="AtrR-like"/>
</dbReference>
<evidence type="ECO:0000256" key="2">
    <source>
        <dbReference type="SAM" id="MobiDB-lite"/>
    </source>
</evidence>
<keyword evidence="1" id="KW-0539">Nucleus</keyword>
<evidence type="ECO:0000256" key="1">
    <source>
        <dbReference type="ARBA" id="ARBA00023242"/>
    </source>
</evidence>
<comment type="caution">
    <text evidence="4">The sequence shown here is derived from an EMBL/GenBank/DDBJ whole genome shotgun (WGS) entry which is preliminary data.</text>
</comment>
<accession>A0A365MWB9</accession>
<dbReference type="InterPro" id="IPR007219">
    <property type="entry name" value="XnlR_reg_dom"/>
</dbReference>
<evidence type="ECO:0000259" key="3">
    <source>
        <dbReference type="SMART" id="SM00906"/>
    </source>
</evidence>
<proteinExistence type="predicted"/>
<protein>
    <recommendedName>
        <fullName evidence="3">Xylanolytic transcriptional activator regulatory domain-containing protein</fullName>
    </recommendedName>
</protein>
<dbReference type="GO" id="GO:0008270">
    <property type="term" value="F:zinc ion binding"/>
    <property type="evidence" value="ECO:0007669"/>
    <property type="project" value="InterPro"/>
</dbReference>
<dbReference type="PANTHER" id="PTHR46910">
    <property type="entry name" value="TRANSCRIPTION FACTOR PDR1"/>
    <property type="match status" value="1"/>
</dbReference>
<dbReference type="GO" id="GO:0003700">
    <property type="term" value="F:DNA-binding transcription factor activity"/>
    <property type="evidence" value="ECO:0007669"/>
    <property type="project" value="InterPro"/>
</dbReference>
<evidence type="ECO:0000313" key="5">
    <source>
        <dbReference type="Proteomes" id="UP000251714"/>
    </source>
</evidence>
<feature type="domain" description="Xylanolytic transcriptional activator regulatory" evidence="3">
    <location>
        <begin position="158"/>
        <end position="231"/>
    </location>
</feature>
<sequence>MNSRDHAEAIETSVHDLSSTSQQEARSLAHDLLSETRTLKQHRESLDRQFIQVRFAIFLEQWSPFFPVLHEPTAFRTYREFEKSSGNTKNKHTIAQIYLIVDIAGLSCQAPDLQQHLICKKKWQEALNAIAFDKGVLTLQCLVLAILCCIIRADDKQIAYYKHIAIDLSNDLGLHTNQGDIRLDTLTNETRKRIFWTLYMLDCFSASRVNTPMLLKDAEIKIDYPGDIDGEYITEHGYLNTSSWKPSRICCALALFRATRVLSKALNERYYDVNEFTSERMTAIEGELDTWITQIPRHLELKFTEDKCPQDVENSRPWLLSLVYYYIASVIKQHAATSTKLL</sequence>
<evidence type="ECO:0000313" key="4">
    <source>
        <dbReference type="EMBL" id="RBA12840.1"/>
    </source>
</evidence>
<dbReference type="GO" id="GO:0003677">
    <property type="term" value="F:DNA binding"/>
    <property type="evidence" value="ECO:0007669"/>
    <property type="project" value="InterPro"/>
</dbReference>
<dbReference type="Proteomes" id="UP000251714">
    <property type="component" value="Unassembled WGS sequence"/>
</dbReference>
<feature type="region of interest" description="Disordered" evidence="2">
    <location>
        <begin position="1"/>
        <end position="22"/>
    </location>
</feature>